<evidence type="ECO:0000313" key="2">
    <source>
        <dbReference type="Proteomes" id="UP000219338"/>
    </source>
</evidence>
<accession>A0A284R1S1</accession>
<dbReference type="OMA" id="SWVENEC"/>
<sequence>MHLDSRDPYMFSKHITVKAAKARVTKDALFSWVENECGSMPYPCERVVASILDVSTPTSLPAAELQVVSNAVLRHILGVHENLTVAFLYFEMGIKPLPYRRLLLALLYLKYLLFLPERHYASLALRASLLLTRNGAPSWFGDLLHVLQRLAPHASFSWRDDLTVDDVFKLIDIVEVAAERSLANIIDSSPKGRLLRGFYNDIPIPSPCGLVKFMAKSPKPAAYKTYLNLPVPAHRKAFTRLLTSAHTLRK</sequence>
<gene>
    <name evidence="1" type="ORF">ARMOST_05995</name>
</gene>
<name>A0A284R1S1_ARMOS</name>
<reference evidence="2" key="1">
    <citation type="journal article" date="2017" name="Nat. Ecol. Evol.">
        <title>Genome expansion and lineage-specific genetic innovations in the forest pathogenic fungi Armillaria.</title>
        <authorList>
            <person name="Sipos G."/>
            <person name="Prasanna A.N."/>
            <person name="Walter M.C."/>
            <person name="O'Connor E."/>
            <person name="Balint B."/>
            <person name="Krizsan K."/>
            <person name="Kiss B."/>
            <person name="Hess J."/>
            <person name="Varga T."/>
            <person name="Slot J."/>
            <person name="Riley R."/>
            <person name="Boka B."/>
            <person name="Rigling D."/>
            <person name="Barry K."/>
            <person name="Lee J."/>
            <person name="Mihaltcheva S."/>
            <person name="LaButti K."/>
            <person name="Lipzen A."/>
            <person name="Waldron R."/>
            <person name="Moloney N.M."/>
            <person name="Sperisen C."/>
            <person name="Kredics L."/>
            <person name="Vagvoelgyi C."/>
            <person name="Patrignani A."/>
            <person name="Fitzpatrick D."/>
            <person name="Nagy I."/>
            <person name="Doyle S."/>
            <person name="Anderson J.B."/>
            <person name="Grigoriev I.V."/>
            <person name="Gueldener U."/>
            <person name="Muensterkoetter M."/>
            <person name="Nagy L.G."/>
        </authorList>
    </citation>
    <scope>NUCLEOTIDE SEQUENCE [LARGE SCALE GENOMIC DNA]</scope>
    <source>
        <strain evidence="2">C18/9</strain>
    </source>
</reference>
<keyword evidence="2" id="KW-1185">Reference proteome</keyword>
<evidence type="ECO:0000313" key="1">
    <source>
        <dbReference type="EMBL" id="SJL02661.1"/>
    </source>
</evidence>
<dbReference type="EMBL" id="FUEG01000003">
    <property type="protein sequence ID" value="SJL02661.1"/>
    <property type="molecule type" value="Genomic_DNA"/>
</dbReference>
<organism evidence="1 2">
    <name type="scientific">Armillaria ostoyae</name>
    <name type="common">Armillaria root rot fungus</name>
    <dbReference type="NCBI Taxonomy" id="47428"/>
    <lineage>
        <taxon>Eukaryota</taxon>
        <taxon>Fungi</taxon>
        <taxon>Dikarya</taxon>
        <taxon>Basidiomycota</taxon>
        <taxon>Agaricomycotina</taxon>
        <taxon>Agaricomycetes</taxon>
        <taxon>Agaricomycetidae</taxon>
        <taxon>Agaricales</taxon>
        <taxon>Marasmiineae</taxon>
        <taxon>Physalacriaceae</taxon>
        <taxon>Armillaria</taxon>
    </lineage>
</organism>
<dbReference type="Proteomes" id="UP000219338">
    <property type="component" value="Unassembled WGS sequence"/>
</dbReference>
<proteinExistence type="predicted"/>
<dbReference type="STRING" id="47428.A0A284R1S1"/>
<protein>
    <submittedName>
        <fullName evidence="1">Uncharacterized protein</fullName>
    </submittedName>
</protein>
<dbReference type="AlphaFoldDB" id="A0A284R1S1"/>
<dbReference type="OrthoDB" id="3051324at2759"/>